<feature type="transmembrane region" description="Helical" evidence="7">
    <location>
        <begin position="171"/>
        <end position="194"/>
    </location>
</feature>
<evidence type="ECO:0000256" key="7">
    <source>
        <dbReference type="SAM" id="Phobius"/>
    </source>
</evidence>
<dbReference type="GO" id="GO:0005886">
    <property type="term" value="C:plasma membrane"/>
    <property type="evidence" value="ECO:0007669"/>
    <property type="project" value="UniProtKB-SubCell"/>
</dbReference>
<keyword evidence="6 7" id="KW-0472">Membrane</keyword>
<keyword evidence="4 7" id="KW-0812">Transmembrane</keyword>
<keyword evidence="3" id="KW-1003">Cell membrane</keyword>
<gene>
    <name evidence="8" type="ORF">FHU39_003356</name>
</gene>
<evidence type="ECO:0000313" key="9">
    <source>
        <dbReference type="Proteomes" id="UP000559182"/>
    </source>
</evidence>
<dbReference type="GO" id="GO:0042910">
    <property type="term" value="F:xenobiotic transmembrane transporter activity"/>
    <property type="evidence" value="ECO:0007669"/>
    <property type="project" value="InterPro"/>
</dbReference>
<feature type="transmembrane region" description="Helical" evidence="7">
    <location>
        <begin position="388"/>
        <end position="410"/>
    </location>
</feature>
<comment type="caution">
    <text evidence="8">The sequence shown here is derived from an EMBL/GenBank/DDBJ whole genome shotgun (WGS) entry which is preliminary data.</text>
</comment>
<feature type="transmembrane region" description="Helical" evidence="7">
    <location>
        <begin position="362"/>
        <end position="382"/>
    </location>
</feature>
<protein>
    <submittedName>
        <fullName evidence="8">Na+-driven multidrug efflux pump</fullName>
    </submittedName>
</protein>
<dbReference type="GO" id="GO:0015297">
    <property type="term" value="F:antiporter activity"/>
    <property type="evidence" value="ECO:0007669"/>
    <property type="project" value="InterPro"/>
</dbReference>
<proteinExistence type="predicted"/>
<feature type="transmembrane region" description="Helical" evidence="7">
    <location>
        <begin position="143"/>
        <end position="165"/>
    </location>
</feature>
<evidence type="ECO:0000256" key="3">
    <source>
        <dbReference type="ARBA" id="ARBA00022475"/>
    </source>
</evidence>
<dbReference type="Pfam" id="PF01554">
    <property type="entry name" value="MatE"/>
    <property type="match status" value="1"/>
</dbReference>
<dbReference type="InterPro" id="IPR002528">
    <property type="entry name" value="MATE_fam"/>
</dbReference>
<dbReference type="Proteomes" id="UP000559182">
    <property type="component" value="Unassembled WGS sequence"/>
</dbReference>
<comment type="subcellular location">
    <subcellularLocation>
        <location evidence="1">Cell membrane</location>
        <topology evidence="1">Multi-pass membrane protein</topology>
    </subcellularLocation>
</comment>
<evidence type="ECO:0000256" key="1">
    <source>
        <dbReference type="ARBA" id="ARBA00004651"/>
    </source>
</evidence>
<dbReference type="InterPro" id="IPR052031">
    <property type="entry name" value="Membrane_Transporter-Flippase"/>
</dbReference>
<dbReference type="PANTHER" id="PTHR43549:SF2">
    <property type="entry name" value="MULTIDRUG RESISTANCE PROTEIN NORM-RELATED"/>
    <property type="match status" value="1"/>
</dbReference>
<evidence type="ECO:0000256" key="2">
    <source>
        <dbReference type="ARBA" id="ARBA00022448"/>
    </source>
</evidence>
<dbReference type="PANTHER" id="PTHR43549">
    <property type="entry name" value="MULTIDRUG RESISTANCE PROTEIN YPNP-RELATED"/>
    <property type="match status" value="1"/>
</dbReference>
<accession>A0A839N6F7</accession>
<feature type="transmembrane region" description="Helical" evidence="7">
    <location>
        <begin position="34"/>
        <end position="55"/>
    </location>
</feature>
<evidence type="ECO:0000313" key="8">
    <source>
        <dbReference type="EMBL" id="MBB2893338.1"/>
    </source>
</evidence>
<organism evidence="8 9">
    <name type="scientific">Flexivirga oryzae</name>
    <dbReference type="NCBI Taxonomy" id="1794944"/>
    <lineage>
        <taxon>Bacteria</taxon>
        <taxon>Bacillati</taxon>
        <taxon>Actinomycetota</taxon>
        <taxon>Actinomycetes</taxon>
        <taxon>Micrococcales</taxon>
        <taxon>Dermacoccaceae</taxon>
        <taxon>Flexivirga</taxon>
    </lineage>
</organism>
<dbReference type="EMBL" id="JACHVQ010000002">
    <property type="protein sequence ID" value="MBB2893338.1"/>
    <property type="molecule type" value="Genomic_DNA"/>
</dbReference>
<evidence type="ECO:0000256" key="5">
    <source>
        <dbReference type="ARBA" id="ARBA00022989"/>
    </source>
</evidence>
<dbReference type="AlphaFoldDB" id="A0A839N6F7"/>
<feature type="transmembrane region" description="Helical" evidence="7">
    <location>
        <begin position="115"/>
        <end position="136"/>
    </location>
</feature>
<feature type="transmembrane region" description="Helical" evidence="7">
    <location>
        <begin position="76"/>
        <end position="95"/>
    </location>
</feature>
<reference evidence="8 9" key="1">
    <citation type="submission" date="2020-08" db="EMBL/GenBank/DDBJ databases">
        <title>Sequencing the genomes of 1000 actinobacteria strains.</title>
        <authorList>
            <person name="Klenk H.-P."/>
        </authorList>
    </citation>
    <scope>NUCLEOTIDE SEQUENCE [LARGE SCALE GENOMIC DNA]</scope>
    <source>
        <strain evidence="8 9">DSM 105369</strain>
    </source>
</reference>
<evidence type="ECO:0000256" key="6">
    <source>
        <dbReference type="ARBA" id="ARBA00023136"/>
    </source>
</evidence>
<feature type="transmembrane region" description="Helical" evidence="7">
    <location>
        <begin position="214"/>
        <end position="231"/>
    </location>
</feature>
<name>A0A839N6F7_9MICO</name>
<dbReference type="RefSeq" id="WP_221185568.1">
    <property type="nucleotide sequence ID" value="NZ_JACHVQ010000002.1"/>
</dbReference>
<keyword evidence="2" id="KW-0813">Transport</keyword>
<keyword evidence="5 7" id="KW-1133">Transmembrane helix</keyword>
<evidence type="ECO:0000256" key="4">
    <source>
        <dbReference type="ARBA" id="ARBA00022692"/>
    </source>
</evidence>
<feature type="transmembrane region" description="Helical" evidence="7">
    <location>
        <begin position="251"/>
        <end position="276"/>
    </location>
</feature>
<keyword evidence="9" id="KW-1185">Reference proteome</keyword>
<feature type="transmembrane region" description="Helical" evidence="7">
    <location>
        <begin position="329"/>
        <end position="350"/>
    </location>
</feature>
<sequence length="420" mass="43632">MPVSLSSGIGLATTVVLTALIGQMGGSALYIRSIYAPLSFVLNAVTVGAAVPLQVRTARTVRDAGAVERGAWLGSSARIVIVCGLVVGLLCAGLVRPLAWANNMPASYVPELRHFLILMVVAVTINAIGELCAAMVRGSGATTAGTLMSVSGACVNVAFVALVGLGAGAGLFAVPCGYVLGGAIEITIGAGLLVHRELCTLGTVARWDSAVTGYIVRIGLPVAASFILLFIENSLLLHIVSGHGRATVEGFSAGMTIQTLVIVPAAGFASGLAILMNQTGDLRGQEAQQLYRRGVQLLVAYYAFLTVLLIVGAHSLAEVMIGDHRSADQMYLFLHIVGPSLGLTGLALGTMTILEETGFGHIAVVLNLLYFVEVIVIGWLLTHFTGSVVGLYAMMTIAGGLAGLVAPRYVRHIIESRDPR</sequence>
<feature type="transmembrane region" description="Helical" evidence="7">
    <location>
        <begin position="297"/>
        <end position="317"/>
    </location>
</feature>